<dbReference type="InterPro" id="IPR029063">
    <property type="entry name" value="SAM-dependent_MTases_sf"/>
</dbReference>
<reference evidence="8" key="1">
    <citation type="journal article" name="DNA Res.">
        <title>The physiological potential of anammox bacteria as revealed by their core genome structure.</title>
        <authorList>
            <person name="Okubo T."/>
            <person name="Toyoda A."/>
            <person name="Fukuhara K."/>
            <person name="Uchiyama I."/>
            <person name="Harigaya Y."/>
            <person name="Kuroiwa M."/>
            <person name="Suzuki T."/>
            <person name="Murakami Y."/>
            <person name="Suwa Y."/>
            <person name="Takami H."/>
        </authorList>
    </citation>
    <scope>NUCLEOTIDE SEQUENCE</scope>
    <source>
        <strain evidence="8">317325-3</strain>
    </source>
</reference>
<protein>
    <submittedName>
        <fullName evidence="8">Class I SAM-dependent methyltransferase</fullName>
    </submittedName>
</protein>
<dbReference type="InterPro" id="IPR050723">
    <property type="entry name" value="CFA/CMAS"/>
</dbReference>
<keyword evidence="5" id="KW-0443">Lipid metabolism</keyword>
<dbReference type="GO" id="GO:0008168">
    <property type="term" value="F:methyltransferase activity"/>
    <property type="evidence" value="ECO:0007669"/>
    <property type="project" value="UniProtKB-KW"/>
</dbReference>
<keyword evidence="3 8" id="KW-0808">Transferase</keyword>
<evidence type="ECO:0000256" key="1">
    <source>
        <dbReference type="ARBA" id="ARBA00010815"/>
    </source>
</evidence>
<evidence type="ECO:0000256" key="4">
    <source>
        <dbReference type="ARBA" id="ARBA00022691"/>
    </source>
</evidence>
<dbReference type="PANTHER" id="PTHR43667:SF1">
    <property type="entry name" value="CYCLOPROPANE-FATTY-ACYL-PHOSPHOLIPID SYNTHASE"/>
    <property type="match status" value="1"/>
</dbReference>
<proteinExistence type="inferred from homology"/>
<feature type="active site" evidence="6">
    <location>
        <position position="360"/>
    </location>
</feature>
<dbReference type="Pfam" id="PF02353">
    <property type="entry name" value="CMAS"/>
    <property type="match status" value="1"/>
</dbReference>
<dbReference type="SUPFAM" id="SSF53335">
    <property type="entry name" value="S-adenosyl-L-methionine-dependent methyltransferases"/>
    <property type="match status" value="1"/>
</dbReference>
<accession>A0A809QZC1</accession>
<evidence type="ECO:0000256" key="2">
    <source>
        <dbReference type="ARBA" id="ARBA00022603"/>
    </source>
</evidence>
<keyword evidence="4" id="KW-0949">S-adenosyl-L-methionine</keyword>
<dbReference type="CDD" id="cd02440">
    <property type="entry name" value="AdoMet_MTases"/>
    <property type="match status" value="1"/>
</dbReference>
<dbReference type="InterPro" id="IPR057206">
    <property type="entry name" value="DUF7884"/>
</dbReference>
<dbReference type="GO" id="GO:0008610">
    <property type="term" value="P:lipid biosynthetic process"/>
    <property type="evidence" value="ECO:0007669"/>
    <property type="project" value="InterPro"/>
</dbReference>
<name>A0A809QZC1_9PROT</name>
<dbReference type="Proteomes" id="UP000662914">
    <property type="component" value="Chromosome"/>
</dbReference>
<evidence type="ECO:0000256" key="6">
    <source>
        <dbReference type="PIRSR" id="PIRSR003085-1"/>
    </source>
</evidence>
<dbReference type="Gene3D" id="3.40.50.150">
    <property type="entry name" value="Vaccinia Virus protein VP39"/>
    <property type="match status" value="1"/>
</dbReference>
<evidence type="ECO:0000259" key="7">
    <source>
        <dbReference type="Pfam" id="PF25371"/>
    </source>
</evidence>
<dbReference type="PIRSF" id="PIRSF003085">
    <property type="entry name" value="CMAS"/>
    <property type="match status" value="1"/>
</dbReference>
<gene>
    <name evidence="8" type="ORF">DSYM_05770</name>
</gene>
<dbReference type="InterPro" id="IPR003333">
    <property type="entry name" value="CMAS"/>
</dbReference>
<keyword evidence="2 8" id="KW-0489">Methyltransferase</keyword>
<dbReference type="Pfam" id="PF25371">
    <property type="entry name" value="DUF7884"/>
    <property type="match status" value="1"/>
</dbReference>
<evidence type="ECO:0000313" key="8">
    <source>
        <dbReference type="EMBL" id="BBO19878.1"/>
    </source>
</evidence>
<dbReference type="EMBL" id="AP021857">
    <property type="protein sequence ID" value="BBO19878.1"/>
    <property type="molecule type" value="Genomic_DNA"/>
</dbReference>
<sequence>MFWQKRLDDFIVRMGGHDLPLRLRLWNGREAVLGPSPIVTFEIKSISALRRLLRPSLASLGQAYVDGLIDIEGAIDDVIAVAARLSARAGRRARRAARRVRHTRRIDAEAIAYHYDVSNAFYRLWLDEEMVYSCAYFRSPDDSLEQAQRAKIDHILAKLRLAPGQRLLDIGCGWGALVMRAAEKYGARAVGITLSRNQHDLARSRVAAAGLADRVDIRLQDYRDVKETFDRVVSVGMLEHVGLKNLRGYFAKTRALLADGGVCLNHGITSTDPDSAESPFGGGEFIERYVFPHGELPHIGFLLKEMAAAGLEATDVENLRRHYALTARHWSRRFERNGARLREMVGEKRYRIWRAYLAGCAYGFEQDWIALHQVVAVKAGDPRGNPLPLTRDYMYPG</sequence>
<dbReference type="AlphaFoldDB" id="A0A809QZC1"/>
<evidence type="ECO:0000256" key="3">
    <source>
        <dbReference type="ARBA" id="ARBA00022679"/>
    </source>
</evidence>
<feature type="domain" description="DUF7884" evidence="7">
    <location>
        <begin position="18"/>
        <end position="85"/>
    </location>
</feature>
<dbReference type="KEGG" id="ddz:DSYM_05770"/>
<dbReference type="GO" id="GO:0032259">
    <property type="term" value="P:methylation"/>
    <property type="evidence" value="ECO:0007669"/>
    <property type="project" value="UniProtKB-KW"/>
</dbReference>
<dbReference type="PANTHER" id="PTHR43667">
    <property type="entry name" value="CYCLOPROPANE-FATTY-ACYL-PHOSPHOLIPID SYNTHASE"/>
    <property type="match status" value="1"/>
</dbReference>
<organism evidence="8 9">
    <name type="scientific">Candidatus Desulfobacillus denitrificans</name>
    <dbReference type="NCBI Taxonomy" id="2608985"/>
    <lineage>
        <taxon>Bacteria</taxon>
        <taxon>Pseudomonadati</taxon>
        <taxon>Pseudomonadota</taxon>
        <taxon>Betaproteobacteria</taxon>
        <taxon>Candidatus Desulfobacillus</taxon>
    </lineage>
</organism>
<comment type="similarity">
    <text evidence="1">Belongs to the CFA/CMAS family.</text>
</comment>
<evidence type="ECO:0000313" key="9">
    <source>
        <dbReference type="Proteomes" id="UP000662914"/>
    </source>
</evidence>
<evidence type="ECO:0000256" key="5">
    <source>
        <dbReference type="ARBA" id="ARBA00023098"/>
    </source>
</evidence>